<keyword evidence="4 12" id="KW-0894">Sodium channel</keyword>
<evidence type="ECO:0000256" key="1">
    <source>
        <dbReference type="ARBA" id="ARBA00004141"/>
    </source>
</evidence>
<evidence type="ECO:0000256" key="9">
    <source>
        <dbReference type="ARBA" id="ARBA00023136"/>
    </source>
</evidence>
<dbReference type="Pfam" id="PF00858">
    <property type="entry name" value="ASC"/>
    <property type="match status" value="1"/>
</dbReference>
<dbReference type="PANTHER" id="PTHR11690">
    <property type="entry name" value="AMILORIDE-SENSITIVE SODIUM CHANNEL-RELATED"/>
    <property type="match status" value="1"/>
</dbReference>
<reference evidence="14" key="1">
    <citation type="submission" date="2020-03" db="EMBL/GenBank/DDBJ databases">
        <authorList>
            <person name="Chebbi M.A."/>
            <person name="Drezen J.M."/>
        </authorList>
    </citation>
    <scope>NUCLEOTIDE SEQUENCE</scope>
    <source>
        <tissue evidence="14">Whole body</tissue>
    </source>
</reference>
<sequence length="432" mass="50011">MQICEVSEKRAATSVSVTCIFSSDNPIGVFRIDKMSSETYIRKLRGFNGESKENELFTLNTVHLQNPYKVSQRFEGFSNTRHNALKLQNNLLPKIDDVDKTLQVRKNTWTQDDINNILPTQKKKIQIAAYFILHLYNKWLSSPIIISMNPEPVSFEEFPFPSVTICNMNNAKKSEADRINNGNEDLDKLLLEDICNSRNETEIDDVFGSANWTNVLRFMINVSQPCNEMLHHCQWHGNVTEFHPETQPWRPYGAGKYYGLTLVLDTNIKEYYCSSTASIGFKLLLHNPVETPKMTDFGFAISPGEETRIVITPRINTASLSILGIPSKKRKCFFNTERKLKYYRTYTQRNCLLECEANFTQQICNCVQYYMPTNTGGLLGLFMGFSFLSVVEIFYFITLRLWCRIQWNERSKCTDHRKTSDIQPKIVYPFSQ</sequence>
<gene>
    <name evidence="14" type="ORF">G9C98_006966</name>
</gene>
<evidence type="ECO:0000256" key="3">
    <source>
        <dbReference type="ARBA" id="ARBA00022448"/>
    </source>
</evidence>
<protein>
    <submittedName>
        <fullName evidence="14">Uncharacterized protein</fullName>
    </submittedName>
</protein>
<keyword evidence="15" id="KW-1185">Reference proteome</keyword>
<evidence type="ECO:0000256" key="10">
    <source>
        <dbReference type="ARBA" id="ARBA00023201"/>
    </source>
</evidence>
<accession>A0A8J5UTG3</accession>
<dbReference type="AlphaFoldDB" id="A0A8J5UTG3"/>
<dbReference type="PANTHER" id="PTHR11690:SF243">
    <property type="entry name" value="PICKPOCKET 12-RELATED"/>
    <property type="match status" value="1"/>
</dbReference>
<keyword evidence="5 12" id="KW-0812">Transmembrane</keyword>
<keyword evidence="10 12" id="KW-0739">Sodium transport</keyword>
<evidence type="ECO:0000256" key="6">
    <source>
        <dbReference type="ARBA" id="ARBA00022989"/>
    </source>
</evidence>
<evidence type="ECO:0000256" key="5">
    <source>
        <dbReference type="ARBA" id="ARBA00022692"/>
    </source>
</evidence>
<keyword evidence="7" id="KW-0915">Sodium</keyword>
<feature type="transmembrane region" description="Helical" evidence="13">
    <location>
        <begin position="378"/>
        <end position="402"/>
    </location>
</feature>
<evidence type="ECO:0000256" key="12">
    <source>
        <dbReference type="RuleBase" id="RU000679"/>
    </source>
</evidence>
<dbReference type="InterPro" id="IPR001873">
    <property type="entry name" value="ENaC"/>
</dbReference>
<keyword evidence="6 13" id="KW-1133">Transmembrane helix</keyword>
<evidence type="ECO:0000256" key="4">
    <source>
        <dbReference type="ARBA" id="ARBA00022461"/>
    </source>
</evidence>
<keyword evidence="9 13" id="KW-0472">Membrane</keyword>
<dbReference type="GO" id="GO:0015280">
    <property type="term" value="F:ligand-gated sodium channel activity"/>
    <property type="evidence" value="ECO:0007669"/>
    <property type="project" value="TreeGrafter"/>
</dbReference>
<comment type="similarity">
    <text evidence="2 12">Belongs to the amiloride-sensitive sodium channel (TC 1.A.6) family.</text>
</comment>
<evidence type="ECO:0000256" key="7">
    <source>
        <dbReference type="ARBA" id="ARBA00023053"/>
    </source>
</evidence>
<dbReference type="Proteomes" id="UP000729913">
    <property type="component" value="Unassembled WGS sequence"/>
</dbReference>
<organism evidence="14 15">
    <name type="scientific">Cotesia typhae</name>
    <dbReference type="NCBI Taxonomy" id="2053667"/>
    <lineage>
        <taxon>Eukaryota</taxon>
        <taxon>Metazoa</taxon>
        <taxon>Ecdysozoa</taxon>
        <taxon>Arthropoda</taxon>
        <taxon>Hexapoda</taxon>
        <taxon>Insecta</taxon>
        <taxon>Pterygota</taxon>
        <taxon>Neoptera</taxon>
        <taxon>Endopterygota</taxon>
        <taxon>Hymenoptera</taxon>
        <taxon>Apocrita</taxon>
        <taxon>Ichneumonoidea</taxon>
        <taxon>Braconidae</taxon>
        <taxon>Microgastrinae</taxon>
        <taxon>Cotesia</taxon>
    </lineage>
</organism>
<keyword evidence="3 12" id="KW-0813">Transport</keyword>
<name>A0A8J5UTG3_9HYME</name>
<comment type="caution">
    <text evidence="14">The sequence shown here is derived from an EMBL/GenBank/DDBJ whole genome shotgun (WGS) entry which is preliminary data.</text>
</comment>
<comment type="subcellular location">
    <subcellularLocation>
        <location evidence="1">Membrane</location>
        <topology evidence="1">Multi-pass membrane protein</topology>
    </subcellularLocation>
</comment>
<evidence type="ECO:0000256" key="13">
    <source>
        <dbReference type="SAM" id="Phobius"/>
    </source>
</evidence>
<keyword evidence="11 12" id="KW-0407">Ion channel</keyword>
<evidence type="ECO:0000313" key="15">
    <source>
        <dbReference type="Proteomes" id="UP000729913"/>
    </source>
</evidence>
<evidence type="ECO:0000256" key="8">
    <source>
        <dbReference type="ARBA" id="ARBA00023065"/>
    </source>
</evidence>
<dbReference type="OrthoDB" id="6021021at2759"/>
<dbReference type="GO" id="GO:0005886">
    <property type="term" value="C:plasma membrane"/>
    <property type="evidence" value="ECO:0007669"/>
    <property type="project" value="TreeGrafter"/>
</dbReference>
<evidence type="ECO:0000313" key="14">
    <source>
        <dbReference type="EMBL" id="KAG8035520.1"/>
    </source>
</evidence>
<reference evidence="14" key="2">
    <citation type="submission" date="2021-04" db="EMBL/GenBank/DDBJ databases">
        <title>Genome-wide patterns of bracovirus chromosomal integration into multiple host tissues during parasitism.</title>
        <authorList>
            <person name="Chebbi M.A.C."/>
        </authorList>
    </citation>
    <scope>NUCLEOTIDE SEQUENCE</scope>
    <source>
        <tissue evidence="14">Whole body</tissue>
    </source>
</reference>
<evidence type="ECO:0000256" key="11">
    <source>
        <dbReference type="ARBA" id="ARBA00023303"/>
    </source>
</evidence>
<dbReference type="EMBL" id="JAAOIC020000060">
    <property type="protein sequence ID" value="KAG8035520.1"/>
    <property type="molecule type" value="Genomic_DNA"/>
</dbReference>
<proteinExistence type="inferred from homology"/>
<evidence type="ECO:0000256" key="2">
    <source>
        <dbReference type="ARBA" id="ARBA00007193"/>
    </source>
</evidence>
<keyword evidence="8 12" id="KW-0406">Ion transport</keyword>